<evidence type="ECO:0000313" key="14">
    <source>
        <dbReference type="Ensembl" id="ENSCMMP00000021974.1"/>
    </source>
</evidence>
<dbReference type="GO" id="GO:0030424">
    <property type="term" value="C:axon"/>
    <property type="evidence" value="ECO:0007669"/>
    <property type="project" value="TreeGrafter"/>
</dbReference>
<dbReference type="PROSITE" id="PS50835">
    <property type="entry name" value="IG_LIKE"/>
    <property type="match status" value="5"/>
</dbReference>
<feature type="domain" description="MAM" evidence="12">
    <location>
        <begin position="636"/>
        <end position="803"/>
    </location>
</feature>
<dbReference type="InterPro" id="IPR013320">
    <property type="entry name" value="ConA-like_dom_sf"/>
</dbReference>
<dbReference type="FunFam" id="2.60.40.10:FF:000303">
    <property type="entry name" value="MAM domain containing glycosylphosphatidylinositol anchor 1"/>
    <property type="match status" value="1"/>
</dbReference>
<evidence type="ECO:0000256" key="1">
    <source>
        <dbReference type="ARBA" id="ARBA00004609"/>
    </source>
</evidence>
<keyword evidence="4 11" id="KW-0732">Signal</keyword>
<keyword evidence="10" id="KW-0393">Immunoglobulin domain</keyword>
<dbReference type="Gene3D" id="2.60.40.10">
    <property type="entry name" value="Immunoglobulins"/>
    <property type="match status" value="5"/>
</dbReference>
<evidence type="ECO:0000259" key="13">
    <source>
        <dbReference type="PROSITE" id="PS50835"/>
    </source>
</evidence>
<dbReference type="Gene3D" id="2.60.120.200">
    <property type="match status" value="1"/>
</dbReference>
<keyword evidence="15" id="KW-1185">Reference proteome</keyword>
<dbReference type="CDD" id="cd06263">
    <property type="entry name" value="MAM"/>
    <property type="match status" value="1"/>
</dbReference>
<evidence type="ECO:0000256" key="7">
    <source>
        <dbReference type="ARBA" id="ARBA00023157"/>
    </source>
</evidence>
<accession>A0A8C3GN98</accession>
<dbReference type="AlphaFoldDB" id="A0A8C3GN98"/>
<proteinExistence type="predicted"/>
<reference evidence="14" key="2">
    <citation type="submission" date="2025-08" db="UniProtKB">
        <authorList>
            <consortium name="Ensembl"/>
        </authorList>
    </citation>
    <scope>IDENTIFICATION</scope>
</reference>
<dbReference type="Ensembl" id="ENSCMMT00000024068.1">
    <property type="protein sequence ID" value="ENSCMMP00000021974.1"/>
    <property type="gene ID" value="ENSCMMG00000013822.1"/>
</dbReference>
<keyword evidence="3" id="KW-0336">GPI-anchor</keyword>
<dbReference type="SUPFAM" id="SSF49899">
    <property type="entry name" value="Concanavalin A-like lectins/glucanases"/>
    <property type="match status" value="1"/>
</dbReference>
<evidence type="ECO:0000256" key="11">
    <source>
        <dbReference type="SAM" id="SignalP"/>
    </source>
</evidence>
<dbReference type="GO" id="GO:0050808">
    <property type="term" value="P:synapse organization"/>
    <property type="evidence" value="ECO:0007669"/>
    <property type="project" value="TreeGrafter"/>
</dbReference>
<comment type="subcellular location">
    <subcellularLocation>
        <location evidence="1">Cell membrane</location>
        <topology evidence="1">Lipid-anchor</topology>
        <topology evidence="1">GPI-anchor</topology>
    </subcellularLocation>
</comment>
<keyword evidence="8" id="KW-0325">Glycoprotein</keyword>
<evidence type="ECO:0000256" key="2">
    <source>
        <dbReference type="ARBA" id="ARBA00022475"/>
    </source>
</evidence>
<evidence type="ECO:0000256" key="8">
    <source>
        <dbReference type="ARBA" id="ARBA00023180"/>
    </source>
</evidence>
<keyword evidence="9" id="KW-0449">Lipoprotein</keyword>
<evidence type="ECO:0000259" key="12">
    <source>
        <dbReference type="PROSITE" id="PS50060"/>
    </source>
</evidence>
<dbReference type="SMART" id="SM00409">
    <property type="entry name" value="IG"/>
    <property type="match status" value="5"/>
</dbReference>
<name>A0A8C3GN98_CAIMO</name>
<dbReference type="SMART" id="SM00408">
    <property type="entry name" value="IGc2"/>
    <property type="match status" value="5"/>
</dbReference>
<dbReference type="InterPro" id="IPR003598">
    <property type="entry name" value="Ig_sub2"/>
</dbReference>
<dbReference type="InterPro" id="IPR013783">
    <property type="entry name" value="Ig-like_fold"/>
</dbReference>
<dbReference type="FunFam" id="2.60.40.10:FF:000243">
    <property type="entry name" value="MAM domain-containing glycosylphosphatidylinositol anchor protein 1"/>
    <property type="match status" value="1"/>
</dbReference>
<dbReference type="PANTHER" id="PTHR45080">
    <property type="entry name" value="CONTACTIN 5"/>
    <property type="match status" value="1"/>
</dbReference>
<dbReference type="Pfam" id="PF00629">
    <property type="entry name" value="MAM"/>
    <property type="match status" value="1"/>
</dbReference>
<keyword evidence="5" id="KW-0677">Repeat</keyword>
<feature type="domain" description="Ig-like" evidence="13">
    <location>
        <begin position="24"/>
        <end position="123"/>
    </location>
</feature>
<dbReference type="InterPro" id="IPR036179">
    <property type="entry name" value="Ig-like_dom_sf"/>
</dbReference>
<evidence type="ECO:0000256" key="10">
    <source>
        <dbReference type="ARBA" id="ARBA00023319"/>
    </source>
</evidence>
<evidence type="ECO:0000313" key="15">
    <source>
        <dbReference type="Proteomes" id="UP000694556"/>
    </source>
</evidence>
<dbReference type="PROSITE" id="PS50060">
    <property type="entry name" value="MAM_2"/>
    <property type="match status" value="1"/>
</dbReference>
<dbReference type="CDD" id="cd00096">
    <property type="entry name" value="Ig"/>
    <property type="match status" value="3"/>
</dbReference>
<sequence>MEMICFLFLSLVPAYSRGQGVYAPAQAQIIHAGQACVVKEDNISERVYTIREGDTLVLQCLVTGHPRPQVRWTKTAGSASDKFQETSVLNETLRIEKIQRLQGGRYYCKAENGVGVPAIKSIRVDVQYLDEPVLTVHQTISDVRGSFYQEKTVFLRCTVNSNPPARFIWKRGAETLSHSQDNGVDIYEPLYTQGETKVLKLKNLRPQDYASYTCQVSVRNVCSIPDKSITFQLTNTTAPPALKLSVNETLVVNPSDNITMQCSLTGGDPQPEVVWSHSPGPMPPNSLVQGGNLTIWRIRVEDSGYYNCTAINNVGNPAKKTVNLLVRSMKNATFQITPDVIKESETIQLGQDLKLSCHVDAVPQEKVVYSWYKNGKPARFSDRLLITRNDPELPPVTCSLEIIDLRFSDYGTYLCVATFQGAPIPDLSVEVNISSETVPPTISVPKGQSTITVREGSRAELQCEVRGKPKPPIIWSRVDKETPMPSGTMTTETYDGKLRLESVSRDMSGTYKCQTARYNGFNIRPREALVQLNVQCEYNHTVLGRRSECLRVRKRDRRDTVCSLAMQLAQRSTIQTFIPVQKMEKGLLLEHILPNLKVPQSYEVRLTPITSFGAGDMAARIIRYMERRCLLLGPDNTCRFEDEKICGFVQDKMDNFDWTRQNALTQNPKRTVNTGPPTDISGTPEGYYMFIEASRPRVTGDKARLISPLYNITAKYYCVSFYYHMYGKHIGSLNLLVRVRNKRAIDTQVWSLSGNRGNMWQQAHVPINPPGPFQIIFEGVRGTSYEGDIAIDDVTLKKGDCPRKPVGPNKAVALPGSGVPALHSPCLCGPLTFFLYVLLR</sequence>
<evidence type="ECO:0000256" key="5">
    <source>
        <dbReference type="ARBA" id="ARBA00022737"/>
    </source>
</evidence>
<feature type="signal peptide" evidence="11">
    <location>
        <begin position="1"/>
        <end position="18"/>
    </location>
</feature>
<organism evidence="14 15">
    <name type="scientific">Cairina moschata</name>
    <name type="common">Muscovy duck</name>
    <dbReference type="NCBI Taxonomy" id="8855"/>
    <lineage>
        <taxon>Eukaryota</taxon>
        <taxon>Metazoa</taxon>
        <taxon>Chordata</taxon>
        <taxon>Craniata</taxon>
        <taxon>Vertebrata</taxon>
        <taxon>Euteleostomi</taxon>
        <taxon>Archelosauria</taxon>
        <taxon>Archosauria</taxon>
        <taxon>Dinosauria</taxon>
        <taxon>Saurischia</taxon>
        <taxon>Theropoda</taxon>
        <taxon>Coelurosauria</taxon>
        <taxon>Aves</taxon>
        <taxon>Neognathae</taxon>
        <taxon>Galloanserae</taxon>
        <taxon>Anseriformes</taxon>
        <taxon>Anatidae</taxon>
        <taxon>Anatinae</taxon>
        <taxon>Cairina</taxon>
    </lineage>
</organism>
<dbReference type="SMART" id="SM00137">
    <property type="entry name" value="MAM"/>
    <property type="match status" value="1"/>
</dbReference>
<dbReference type="Pfam" id="PF13927">
    <property type="entry name" value="Ig_3"/>
    <property type="match status" value="5"/>
</dbReference>
<feature type="domain" description="Ig-like" evidence="13">
    <location>
        <begin position="440"/>
        <end position="531"/>
    </location>
</feature>
<evidence type="ECO:0000256" key="6">
    <source>
        <dbReference type="ARBA" id="ARBA00023136"/>
    </source>
</evidence>
<dbReference type="InterPro" id="IPR003599">
    <property type="entry name" value="Ig_sub"/>
</dbReference>
<reference evidence="14" key="3">
    <citation type="submission" date="2025-09" db="UniProtKB">
        <authorList>
            <consortium name="Ensembl"/>
        </authorList>
    </citation>
    <scope>IDENTIFICATION</scope>
</reference>
<dbReference type="GO" id="GO:0005886">
    <property type="term" value="C:plasma membrane"/>
    <property type="evidence" value="ECO:0007669"/>
    <property type="project" value="UniProtKB-SubCell"/>
</dbReference>
<dbReference type="GO" id="GO:0043025">
    <property type="term" value="C:neuronal cell body"/>
    <property type="evidence" value="ECO:0007669"/>
    <property type="project" value="TreeGrafter"/>
</dbReference>
<dbReference type="PANTHER" id="PTHR45080:SF32">
    <property type="entry name" value="MAM DOMAIN CONTAINING GLYCOSYLPHOSPHATIDYLINOSITOL ANCHOR 1"/>
    <property type="match status" value="1"/>
</dbReference>
<protein>
    <submittedName>
        <fullName evidence="14">MAM domain containing glycosylphosphatidylinositol anchor 1</fullName>
    </submittedName>
</protein>
<dbReference type="FunFam" id="2.60.40.10:FF:000262">
    <property type="entry name" value="MAM domain containing glycosylphosphatidylinositol anchor 1"/>
    <property type="match status" value="1"/>
</dbReference>
<dbReference type="GO" id="GO:0007156">
    <property type="term" value="P:homophilic cell adhesion via plasma membrane adhesion molecules"/>
    <property type="evidence" value="ECO:0007669"/>
    <property type="project" value="TreeGrafter"/>
</dbReference>
<dbReference type="FunFam" id="2.60.40.10:FF:000165">
    <property type="entry name" value="MAM domain containing glycosylphosphatidylinositol anchor 2"/>
    <property type="match status" value="1"/>
</dbReference>
<dbReference type="InterPro" id="IPR000998">
    <property type="entry name" value="MAM_dom"/>
</dbReference>
<keyword evidence="2" id="KW-1003">Cell membrane</keyword>
<dbReference type="SUPFAM" id="SSF48726">
    <property type="entry name" value="Immunoglobulin"/>
    <property type="match status" value="5"/>
</dbReference>
<evidence type="ECO:0000256" key="4">
    <source>
        <dbReference type="ARBA" id="ARBA00022729"/>
    </source>
</evidence>
<feature type="chain" id="PRO_5034255238" evidence="11">
    <location>
        <begin position="19"/>
        <end position="840"/>
    </location>
</feature>
<dbReference type="Proteomes" id="UP000694556">
    <property type="component" value="Chromosome 3"/>
</dbReference>
<dbReference type="InterPro" id="IPR050958">
    <property type="entry name" value="Cell_Adh-Cytoskel_Orgn"/>
</dbReference>
<evidence type="ECO:0000256" key="3">
    <source>
        <dbReference type="ARBA" id="ARBA00022622"/>
    </source>
</evidence>
<feature type="domain" description="Ig-like" evidence="13">
    <location>
        <begin position="132"/>
        <end position="230"/>
    </location>
</feature>
<reference evidence="14" key="1">
    <citation type="submission" date="2018-09" db="EMBL/GenBank/DDBJ databases">
        <title>Common duck and Muscovy duck high density SNP chip.</title>
        <authorList>
            <person name="Vignal A."/>
            <person name="Thebault N."/>
            <person name="Warren W.C."/>
        </authorList>
    </citation>
    <scope>NUCLEOTIDE SEQUENCE [LARGE SCALE GENOMIC DNA]</scope>
</reference>
<dbReference type="InterPro" id="IPR007110">
    <property type="entry name" value="Ig-like_dom"/>
</dbReference>
<dbReference type="FunFam" id="2.60.120.200:FF:000019">
    <property type="entry name" value="MAM domain containing glycosylphosphatidylinositol anchor 2"/>
    <property type="match status" value="1"/>
</dbReference>
<feature type="domain" description="Ig-like" evidence="13">
    <location>
        <begin position="240"/>
        <end position="323"/>
    </location>
</feature>
<feature type="domain" description="Ig-like" evidence="13">
    <location>
        <begin position="338"/>
        <end position="432"/>
    </location>
</feature>
<dbReference type="FunFam" id="2.60.40.10:FF:000240">
    <property type="entry name" value="MAM domain containing glycosylphosphatidylinositol anchor 1"/>
    <property type="match status" value="1"/>
</dbReference>
<keyword evidence="7" id="KW-1015">Disulfide bond</keyword>
<dbReference type="GO" id="GO:0098552">
    <property type="term" value="C:side of membrane"/>
    <property type="evidence" value="ECO:0007669"/>
    <property type="project" value="UniProtKB-KW"/>
</dbReference>
<dbReference type="PRINTS" id="PR00020">
    <property type="entry name" value="MAMDOMAIN"/>
</dbReference>
<dbReference type="GO" id="GO:0008046">
    <property type="term" value="F:axon guidance receptor activity"/>
    <property type="evidence" value="ECO:0007669"/>
    <property type="project" value="TreeGrafter"/>
</dbReference>
<evidence type="ECO:0000256" key="9">
    <source>
        <dbReference type="ARBA" id="ARBA00023288"/>
    </source>
</evidence>
<keyword evidence="6" id="KW-0472">Membrane</keyword>